<feature type="chain" id="PRO_5039894239" evidence="2">
    <location>
        <begin position="26"/>
        <end position="198"/>
    </location>
</feature>
<dbReference type="EMBL" id="JACXVP010000003">
    <property type="protein sequence ID" value="KAG5616652.1"/>
    <property type="molecule type" value="Genomic_DNA"/>
</dbReference>
<proteinExistence type="predicted"/>
<reference evidence="3 4" key="1">
    <citation type="submission" date="2020-09" db="EMBL/GenBank/DDBJ databases">
        <title>De no assembly of potato wild relative species, Solanum commersonii.</title>
        <authorList>
            <person name="Cho K."/>
        </authorList>
    </citation>
    <scope>NUCLEOTIDE SEQUENCE [LARGE SCALE GENOMIC DNA]</scope>
    <source>
        <strain evidence="3">LZ3.2</strain>
        <tissue evidence="3">Leaf</tissue>
    </source>
</reference>
<sequence>MLLLELVLQVLQLLEQMLQLQVAVGTSVATVGNAATSDFTNAAIESQSSVNASLSAGLISARRPTNDLSSVVRPATALASSGRPTNVTSSDVRHISKQKSTSSAAGQKRKTSTTLRGGATLAYKKSRQKKKKQRQLVMVSYLDQFGNTDRVLHSATLSSSTPTNIDLGYKPNGLIKVERKSCNYSKATTRGDSAYIPQ</sequence>
<comment type="caution">
    <text evidence="3">The sequence shown here is derived from an EMBL/GenBank/DDBJ whole genome shotgun (WGS) entry which is preliminary data.</text>
</comment>
<accession>A0A9J5ZXH2</accession>
<evidence type="ECO:0000256" key="1">
    <source>
        <dbReference type="SAM" id="MobiDB-lite"/>
    </source>
</evidence>
<keyword evidence="4" id="KW-1185">Reference proteome</keyword>
<evidence type="ECO:0000313" key="4">
    <source>
        <dbReference type="Proteomes" id="UP000824120"/>
    </source>
</evidence>
<feature type="compositionally biased region" description="Polar residues" evidence="1">
    <location>
        <begin position="78"/>
        <end position="90"/>
    </location>
</feature>
<feature type="signal peptide" evidence="2">
    <location>
        <begin position="1"/>
        <end position="25"/>
    </location>
</feature>
<dbReference type="Proteomes" id="UP000824120">
    <property type="component" value="Chromosome 3"/>
</dbReference>
<gene>
    <name evidence="3" type="ORF">H5410_016476</name>
</gene>
<keyword evidence="2" id="KW-0732">Signal</keyword>
<evidence type="ECO:0000256" key="2">
    <source>
        <dbReference type="SAM" id="SignalP"/>
    </source>
</evidence>
<dbReference type="AlphaFoldDB" id="A0A9J5ZXH2"/>
<feature type="region of interest" description="Disordered" evidence="1">
    <location>
        <begin position="76"/>
        <end position="114"/>
    </location>
</feature>
<protein>
    <submittedName>
        <fullName evidence="3">Uncharacterized protein</fullName>
    </submittedName>
</protein>
<name>A0A9J5ZXH2_SOLCO</name>
<dbReference type="OrthoDB" id="10373157at2759"/>
<evidence type="ECO:0000313" key="3">
    <source>
        <dbReference type="EMBL" id="KAG5616652.1"/>
    </source>
</evidence>
<organism evidence="3 4">
    <name type="scientific">Solanum commersonii</name>
    <name type="common">Commerson's wild potato</name>
    <name type="synonym">Commerson's nightshade</name>
    <dbReference type="NCBI Taxonomy" id="4109"/>
    <lineage>
        <taxon>Eukaryota</taxon>
        <taxon>Viridiplantae</taxon>
        <taxon>Streptophyta</taxon>
        <taxon>Embryophyta</taxon>
        <taxon>Tracheophyta</taxon>
        <taxon>Spermatophyta</taxon>
        <taxon>Magnoliopsida</taxon>
        <taxon>eudicotyledons</taxon>
        <taxon>Gunneridae</taxon>
        <taxon>Pentapetalae</taxon>
        <taxon>asterids</taxon>
        <taxon>lamiids</taxon>
        <taxon>Solanales</taxon>
        <taxon>Solanaceae</taxon>
        <taxon>Solanoideae</taxon>
        <taxon>Solaneae</taxon>
        <taxon>Solanum</taxon>
    </lineage>
</organism>